<keyword evidence="9 13" id="KW-0067">ATP-binding</keyword>
<comment type="subcellular location">
    <subcellularLocation>
        <location evidence="2">Cell membrane</location>
        <topology evidence="2">Multi-pass membrane protein</topology>
    </subcellularLocation>
</comment>
<dbReference type="CDD" id="cd00082">
    <property type="entry name" value="HisKA"/>
    <property type="match status" value="1"/>
</dbReference>
<dbReference type="InterPro" id="IPR050980">
    <property type="entry name" value="2C_sensor_his_kinase"/>
</dbReference>
<dbReference type="CDD" id="cd06225">
    <property type="entry name" value="HAMP"/>
    <property type="match status" value="1"/>
</dbReference>
<evidence type="ECO:0000259" key="11">
    <source>
        <dbReference type="PROSITE" id="PS50109"/>
    </source>
</evidence>
<keyword evidence="10" id="KW-0812">Transmembrane</keyword>
<evidence type="ECO:0000256" key="5">
    <source>
        <dbReference type="ARBA" id="ARBA00022553"/>
    </source>
</evidence>
<keyword evidence="8" id="KW-0418">Kinase</keyword>
<dbReference type="Gene3D" id="1.10.287.130">
    <property type="match status" value="1"/>
</dbReference>
<dbReference type="InterPro" id="IPR003594">
    <property type="entry name" value="HATPase_dom"/>
</dbReference>
<keyword evidence="14" id="KW-1185">Reference proteome</keyword>
<evidence type="ECO:0000256" key="2">
    <source>
        <dbReference type="ARBA" id="ARBA00004651"/>
    </source>
</evidence>
<dbReference type="SMART" id="SM00388">
    <property type="entry name" value="HisKA"/>
    <property type="match status" value="1"/>
</dbReference>
<dbReference type="InterPro" id="IPR036097">
    <property type="entry name" value="HisK_dim/P_sf"/>
</dbReference>
<evidence type="ECO:0000256" key="6">
    <source>
        <dbReference type="ARBA" id="ARBA00022679"/>
    </source>
</evidence>
<evidence type="ECO:0000259" key="12">
    <source>
        <dbReference type="PROSITE" id="PS50885"/>
    </source>
</evidence>
<sequence length="454" mass="49548">MKALVAPSIGIVGRIVAILLLTVLLEFGVSTLLYERASRFAVREDEAHRLAEHLVISRKLVFDARPEVRAEQAAELTTDRYALRWQTALPPPPPIAPSLDSMREQILAWEPSLAASDLRVQLMSPGRHPYVTGGLRLPDGSWLYFRTIEPLVTVNLAFERIMLTLIPAIALMIVAVLLVRRMLFPLRRLAAAADEFGTSGAGGAVPESGPGEVRRMTGAFNRMQERILRLIAEQAQALAAVGHDMRTPLARLKLRADAIPDAEVRRSVEQDVAEMEAMIASLLAFLGGDDEPEKPVRSDLAVLCATIVDHLSDAGYDADYIGPDHLDLVLRPMALRRAINNLTDNAARYGAHVWLRLSREHDTVKIQVEDDGPGIPEEDFARVLEPFVRLDDARQRDAAGFGLGLAIVARTVEAQGGTLALSTRQGGGLCATITLALPAEPRRRVDAGGSHRAV</sequence>
<evidence type="ECO:0000256" key="9">
    <source>
        <dbReference type="ARBA" id="ARBA00022840"/>
    </source>
</evidence>
<proteinExistence type="predicted"/>
<dbReference type="PROSITE" id="PS50109">
    <property type="entry name" value="HIS_KIN"/>
    <property type="match status" value="1"/>
</dbReference>
<evidence type="ECO:0000256" key="7">
    <source>
        <dbReference type="ARBA" id="ARBA00022741"/>
    </source>
</evidence>
<keyword evidence="7" id="KW-0547">Nucleotide-binding</keyword>
<dbReference type="CDD" id="cd00075">
    <property type="entry name" value="HATPase"/>
    <property type="match status" value="1"/>
</dbReference>
<comment type="caution">
    <text evidence="13">The sequence shown here is derived from an EMBL/GenBank/DDBJ whole genome shotgun (WGS) entry which is preliminary data.</text>
</comment>
<dbReference type="SMART" id="SM00387">
    <property type="entry name" value="HATPase_c"/>
    <property type="match status" value="1"/>
</dbReference>
<feature type="domain" description="HAMP" evidence="12">
    <location>
        <begin position="180"/>
        <end position="232"/>
    </location>
</feature>
<dbReference type="PROSITE" id="PS50885">
    <property type="entry name" value="HAMP"/>
    <property type="match status" value="1"/>
</dbReference>
<dbReference type="Gene3D" id="3.30.565.10">
    <property type="entry name" value="Histidine kinase-like ATPase, C-terminal domain"/>
    <property type="match status" value="1"/>
</dbReference>
<dbReference type="Pfam" id="PF02518">
    <property type="entry name" value="HATPase_c"/>
    <property type="match status" value="1"/>
</dbReference>
<comment type="catalytic activity">
    <reaction evidence="1">
        <text>ATP + protein L-histidine = ADP + protein N-phospho-L-histidine.</text>
        <dbReference type="EC" id="2.7.13.3"/>
    </reaction>
</comment>
<dbReference type="EMBL" id="JBDIMF010000005">
    <property type="protein sequence ID" value="MEN2787206.1"/>
    <property type="molecule type" value="Genomic_DNA"/>
</dbReference>
<organism evidence="13 14">
    <name type="scientific">Sphingomonas qilianensis</name>
    <dbReference type="NCBI Taxonomy" id="1736690"/>
    <lineage>
        <taxon>Bacteria</taxon>
        <taxon>Pseudomonadati</taxon>
        <taxon>Pseudomonadota</taxon>
        <taxon>Alphaproteobacteria</taxon>
        <taxon>Sphingomonadales</taxon>
        <taxon>Sphingomonadaceae</taxon>
        <taxon>Sphingomonas</taxon>
    </lineage>
</organism>
<dbReference type="SUPFAM" id="SSF55874">
    <property type="entry name" value="ATPase domain of HSP90 chaperone/DNA topoisomerase II/histidine kinase"/>
    <property type="match status" value="1"/>
</dbReference>
<keyword evidence="5" id="KW-0597">Phosphoprotein</keyword>
<keyword evidence="10" id="KW-0472">Membrane</keyword>
<keyword evidence="10" id="KW-1133">Transmembrane helix</keyword>
<dbReference type="InterPro" id="IPR003660">
    <property type="entry name" value="HAMP_dom"/>
</dbReference>
<accession>A0ABU9XUH3</accession>
<dbReference type="PRINTS" id="PR00344">
    <property type="entry name" value="BCTRLSENSOR"/>
</dbReference>
<evidence type="ECO:0000313" key="14">
    <source>
        <dbReference type="Proteomes" id="UP001404104"/>
    </source>
</evidence>
<dbReference type="PANTHER" id="PTHR44936">
    <property type="entry name" value="SENSOR PROTEIN CREC"/>
    <property type="match status" value="1"/>
</dbReference>
<dbReference type="SMART" id="SM00304">
    <property type="entry name" value="HAMP"/>
    <property type="match status" value="1"/>
</dbReference>
<keyword evidence="6" id="KW-0808">Transferase</keyword>
<reference evidence="13 14" key="1">
    <citation type="submission" date="2024-05" db="EMBL/GenBank/DDBJ databases">
        <authorList>
            <person name="Liu Q."/>
            <person name="Xin Y.-H."/>
        </authorList>
    </citation>
    <scope>NUCLEOTIDE SEQUENCE [LARGE SCALE GENOMIC DNA]</scope>
    <source>
        <strain evidence="13 14">CGMCC 1.15349</strain>
    </source>
</reference>
<keyword evidence="4" id="KW-1003">Cell membrane</keyword>
<dbReference type="InterPro" id="IPR004358">
    <property type="entry name" value="Sig_transdc_His_kin-like_C"/>
</dbReference>
<name>A0ABU9XUH3_9SPHN</name>
<gene>
    <name evidence="13" type="ORF">ABC969_12345</name>
</gene>
<dbReference type="SUPFAM" id="SSF47384">
    <property type="entry name" value="Homodimeric domain of signal transducing histidine kinase"/>
    <property type="match status" value="1"/>
</dbReference>
<dbReference type="GO" id="GO:0005524">
    <property type="term" value="F:ATP binding"/>
    <property type="evidence" value="ECO:0007669"/>
    <property type="project" value="UniProtKB-KW"/>
</dbReference>
<dbReference type="EC" id="2.7.13.3" evidence="3"/>
<protein>
    <recommendedName>
        <fullName evidence="3">histidine kinase</fullName>
        <ecNumber evidence="3">2.7.13.3</ecNumber>
    </recommendedName>
</protein>
<evidence type="ECO:0000256" key="1">
    <source>
        <dbReference type="ARBA" id="ARBA00000085"/>
    </source>
</evidence>
<dbReference type="RefSeq" id="WP_345865316.1">
    <property type="nucleotide sequence ID" value="NZ_JBDIMF010000005.1"/>
</dbReference>
<dbReference type="InterPro" id="IPR003661">
    <property type="entry name" value="HisK_dim/P_dom"/>
</dbReference>
<evidence type="ECO:0000256" key="3">
    <source>
        <dbReference type="ARBA" id="ARBA00012438"/>
    </source>
</evidence>
<dbReference type="InterPro" id="IPR005467">
    <property type="entry name" value="His_kinase_dom"/>
</dbReference>
<evidence type="ECO:0000256" key="8">
    <source>
        <dbReference type="ARBA" id="ARBA00022777"/>
    </source>
</evidence>
<evidence type="ECO:0000256" key="10">
    <source>
        <dbReference type="SAM" id="Phobius"/>
    </source>
</evidence>
<dbReference type="InterPro" id="IPR036890">
    <property type="entry name" value="HATPase_C_sf"/>
</dbReference>
<dbReference type="PANTHER" id="PTHR44936:SF10">
    <property type="entry name" value="SENSOR PROTEIN RSTB"/>
    <property type="match status" value="1"/>
</dbReference>
<evidence type="ECO:0000313" key="13">
    <source>
        <dbReference type="EMBL" id="MEN2787206.1"/>
    </source>
</evidence>
<feature type="domain" description="Histidine kinase" evidence="11">
    <location>
        <begin position="240"/>
        <end position="439"/>
    </location>
</feature>
<feature type="transmembrane region" description="Helical" evidence="10">
    <location>
        <begin position="12"/>
        <end position="34"/>
    </location>
</feature>
<feature type="transmembrane region" description="Helical" evidence="10">
    <location>
        <begin position="161"/>
        <end position="179"/>
    </location>
</feature>
<dbReference type="Pfam" id="PF00672">
    <property type="entry name" value="HAMP"/>
    <property type="match status" value="1"/>
</dbReference>
<evidence type="ECO:0000256" key="4">
    <source>
        <dbReference type="ARBA" id="ARBA00022475"/>
    </source>
</evidence>
<dbReference type="Proteomes" id="UP001404104">
    <property type="component" value="Unassembled WGS sequence"/>
</dbReference>